<reference evidence="10" key="1">
    <citation type="submission" date="2018-08" db="EMBL/GenBank/DDBJ databases">
        <authorList>
            <person name="Im W.T."/>
        </authorList>
    </citation>
    <scope>NUCLEOTIDE SEQUENCE [LARGE SCALE GENOMIC DNA]</scope>
    <source>
        <strain evidence="10">LA-28</strain>
    </source>
</reference>
<dbReference type="Pfam" id="PF07886">
    <property type="entry name" value="BA14K"/>
    <property type="match status" value="1"/>
</dbReference>
<dbReference type="AlphaFoldDB" id="A0A371XI14"/>
<evidence type="ECO:0000313" key="10">
    <source>
        <dbReference type="Proteomes" id="UP000262379"/>
    </source>
</evidence>
<evidence type="ECO:0000256" key="2">
    <source>
        <dbReference type="ARBA" id="ARBA00010270"/>
    </source>
</evidence>
<name>A0A371XI14_9HYPH</name>
<evidence type="ECO:0000256" key="6">
    <source>
        <dbReference type="ARBA" id="ARBA00025321"/>
    </source>
</evidence>
<comment type="subcellular location">
    <subcellularLocation>
        <location evidence="1">Membrane</location>
        <topology evidence="1">Single-pass membrane protein</topology>
    </subcellularLocation>
</comment>
<dbReference type="GO" id="GO:0016020">
    <property type="term" value="C:membrane"/>
    <property type="evidence" value="ECO:0007669"/>
    <property type="project" value="UniProtKB-SubCell"/>
</dbReference>
<dbReference type="RefSeq" id="WP_116622636.1">
    <property type="nucleotide sequence ID" value="NZ_QURN01000003.1"/>
</dbReference>
<evidence type="ECO:0000256" key="1">
    <source>
        <dbReference type="ARBA" id="ARBA00004167"/>
    </source>
</evidence>
<proteinExistence type="inferred from homology"/>
<evidence type="ECO:0000256" key="5">
    <source>
        <dbReference type="ARBA" id="ARBA00022734"/>
    </source>
</evidence>
<keyword evidence="4" id="KW-1003">Cell membrane</keyword>
<dbReference type="EMBL" id="QURN01000003">
    <property type="protein sequence ID" value="RFC68868.1"/>
    <property type="molecule type" value="Genomic_DNA"/>
</dbReference>
<keyword evidence="7" id="KW-0812">Transmembrane</keyword>
<feature type="chain" id="PRO_5016870419" description="Lectin-like protein BA14k" evidence="8">
    <location>
        <begin position="23"/>
        <end position="169"/>
    </location>
</feature>
<evidence type="ECO:0000256" key="3">
    <source>
        <dbReference type="ARBA" id="ARBA00020552"/>
    </source>
</evidence>
<keyword evidence="8" id="KW-0732">Signal</keyword>
<dbReference type="GO" id="GO:0030246">
    <property type="term" value="F:carbohydrate binding"/>
    <property type="evidence" value="ECO:0007669"/>
    <property type="project" value="UniProtKB-KW"/>
</dbReference>
<evidence type="ECO:0000256" key="4">
    <source>
        <dbReference type="ARBA" id="ARBA00022475"/>
    </source>
</evidence>
<gene>
    <name evidence="9" type="ORF">DY251_04375</name>
</gene>
<accession>A0A371XI14</accession>
<organism evidence="9 10">
    <name type="scientific">Mesorhizobium denitrificans</name>
    <dbReference type="NCBI Taxonomy" id="2294114"/>
    <lineage>
        <taxon>Bacteria</taxon>
        <taxon>Pseudomonadati</taxon>
        <taxon>Pseudomonadota</taxon>
        <taxon>Alphaproteobacteria</taxon>
        <taxon>Hyphomicrobiales</taxon>
        <taxon>Phyllobacteriaceae</taxon>
        <taxon>Mesorhizobium</taxon>
    </lineage>
</organism>
<dbReference type="InterPro" id="IPR012413">
    <property type="entry name" value="BA14K"/>
</dbReference>
<protein>
    <recommendedName>
        <fullName evidence="3">Lectin-like protein BA14k</fullName>
    </recommendedName>
</protein>
<comment type="similarity">
    <text evidence="2">Belongs to the BA14k family.</text>
</comment>
<evidence type="ECO:0000256" key="7">
    <source>
        <dbReference type="SAM" id="Phobius"/>
    </source>
</evidence>
<feature type="signal peptide" evidence="8">
    <location>
        <begin position="1"/>
        <end position="22"/>
    </location>
</feature>
<keyword evidence="5" id="KW-0430">Lectin</keyword>
<keyword evidence="7" id="KW-0472">Membrane</keyword>
<comment type="caution">
    <text evidence="9">The sequence shown here is derived from an EMBL/GenBank/DDBJ whole genome shotgun (WGS) entry which is preliminary data.</text>
</comment>
<keyword evidence="7" id="KW-1133">Transmembrane helix</keyword>
<evidence type="ECO:0000256" key="8">
    <source>
        <dbReference type="SAM" id="SignalP"/>
    </source>
</evidence>
<evidence type="ECO:0000313" key="9">
    <source>
        <dbReference type="EMBL" id="RFC68868.1"/>
    </source>
</evidence>
<feature type="transmembrane region" description="Helical" evidence="7">
    <location>
        <begin position="97"/>
        <end position="120"/>
    </location>
</feature>
<dbReference type="Proteomes" id="UP000262379">
    <property type="component" value="Unassembled WGS sequence"/>
</dbReference>
<keyword evidence="10" id="KW-1185">Reference proteome</keyword>
<comment type="function">
    <text evidence="6">Has immunoglobulin-binding and hemagglutination properties, and can bind to mannose. Essential for virulence. May be involved in LPS biosynthesis or polysaccharide transport.</text>
</comment>
<sequence length="169" mass="19118">MRKFLVSLCAAALSIGTAVSTAAPVAAAPIIPMPAQAAPGSDVIQVQDWNYRRVPAWQRHGGIPGRPGFYHDRGRYYYNGHRGYRDYRPGYRRYNDFWFPAGAFVAGALLGGALAAPAPAPVYREPVRRVYGSDAHVQWCYNRYRSYRAYDNTFQPYNGPRQQCYSPYR</sequence>